<evidence type="ECO:0000256" key="1">
    <source>
        <dbReference type="ARBA" id="ARBA00001964"/>
    </source>
</evidence>
<feature type="domain" description="Dehydrogenase E1 component" evidence="5">
    <location>
        <begin position="2"/>
        <end position="81"/>
    </location>
</feature>
<dbReference type="PANTHER" id="PTHR11516">
    <property type="entry name" value="PYRUVATE DEHYDROGENASE E1 COMPONENT, ALPHA SUBUNIT BACTERIAL AND ORGANELLAR"/>
    <property type="match status" value="1"/>
</dbReference>
<keyword evidence="2" id="KW-0809">Transit peptide</keyword>
<reference evidence="7" key="1">
    <citation type="submission" date="2025-08" db="UniProtKB">
        <authorList>
            <consortium name="RefSeq"/>
        </authorList>
    </citation>
    <scope>IDENTIFICATION</scope>
</reference>
<dbReference type="GO" id="GO:0004739">
    <property type="term" value="F:pyruvate dehydrogenase (acetyl-transferring) activity"/>
    <property type="evidence" value="ECO:0007669"/>
    <property type="project" value="TreeGrafter"/>
</dbReference>
<keyword evidence="4" id="KW-0786">Thiamine pyrophosphate</keyword>
<dbReference type="InterPro" id="IPR001017">
    <property type="entry name" value="DH_E1"/>
</dbReference>
<evidence type="ECO:0000256" key="3">
    <source>
        <dbReference type="ARBA" id="ARBA00023002"/>
    </source>
</evidence>
<dbReference type="InterPro" id="IPR029061">
    <property type="entry name" value="THDP-binding"/>
</dbReference>
<keyword evidence="3" id="KW-0560">Oxidoreductase</keyword>
<sequence length="132" mass="14796">MAVGIKMAMDKEDTLITAYRCHGFTVAFDIPTCAIFAELMVRKTGAFKGKGDSMHMYAPCFYGSDDIVGGQRWRGIAGSALRGLEHGEIVEYSSDLHMREQQIWHGYSRASTFCQHAALFTWRPHTGNKCKI</sequence>
<evidence type="ECO:0000256" key="4">
    <source>
        <dbReference type="ARBA" id="ARBA00023052"/>
    </source>
</evidence>
<dbReference type="AlphaFoldDB" id="A0A6P3X062"/>
<organism evidence="6 7">
    <name type="scientific">Dinoponera quadriceps</name>
    <name type="common">South American ant</name>
    <dbReference type="NCBI Taxonomy" id="609295"/>
    <lineage>
        <taxon>Eukaryota</taxon>
        <taxon>Metazoa</taxon>
        <taxon>Ecdysozoa</taxon>
        <taxon>Arthropoda</taxon>
        <taxon>Hexapoda</taxon>
        <taxon>Insecta</taxon>
        <taxon>Pterygota</taxon>
        <taxon>Neoptera</taxon>
        <taxon>Endopterygota</taxon>
        <taxon>Hymenoptera</taxon>
        <taxon>Apocrita</taxon>
        <taxon>Aculeata</taxon>
        <taxon>Formicoidea</taxon>
        <taxon>Formicidae</taxon>
        <taxon>Ponerinae</taxon>
        <taxon>Ponerini</taxon>
        <taxon>Dinoponera</taxon>
    </lineage>
</organism>
<gene>
    <name evidence="7" type="primary">LOC106742806</name>
</gene>
<dbReference type="PANTHER" id="PTHR11516:SF60">
    <property type="entry name" value="PYRUVATE DEHYDROGENASE E1 COMPONENT SUBUNIT ALPHA"/>
    <property type="match status" value="1"/>
</dbReference>
<protein>
    <submittedName>
        <fullName evidence="7">Pyruvate dehydrogenase E1 component subunit alpha, mitochondrial-like</fullName>
    </submittedName>
</protein>
<accession>A0A6P3X062</accession>
<keyword evidence="6" id="KW-1185">Reference proteome</keyword>
<dbReference type="SUPFAM" id="SSF52518">
    <property type="entry name" value="Thiamin diphosphate-binding fold (THDP-binding)"/>
    <property type="match status" value="1"/>
</dbReference>
<dbReference type="InterPro" id="IPR050642">
    <property type="entry name" value="PDH_E1_Alpha_Subunit"/>
</dbReference>
<proteinExistence type="predicted"/>
<dbReference type="OrthoDB" id="10256198at2759"/>
<dbReference type="GO" id="GO:0006086">
    <property type="term" value="P:pyruvate decarboxylation to acetyl-CoA"/>
    <property type="evidence" value="ECO:0007669"/>
    <property type="project" value="TreeGrafter"/>
</dbReference>
<name>A0A6P3X062_DINQU</name>
<comment type="cofactor">
    <cofactor evidence="1">
        <name>thiamine diphosphate</name>
        <dbReference type="ChEBI" id="CHEBI:58937"/>
    </cofactor>
</comment>
<evidence type="ECO:0000256" key="2">
    <source>
        <dbReference type="ARBA" id="ARBA00022946"/>
    </source>
</evidence>
<dbReference type="Proteomes" id="UP000515204">
    <property type="component" value="Unplaced"/>
</dbReference>
<evidence type="ECO:0000259" key="5">
    <source>
        <dbReference type="Pfam" id="PF00676"/>
    </source>
</evidence>
<dbReference type="GeneID" id="106742806"/>
<dbReference type="Gene3D" id="3.40.50.970">
    <property type="match status" value="1"/>
</dbReference>
<dbReference type="RefSeq" id="XP_014471572.1">
    <property type="nucleotide sequence ID" value="XM_014616086.1"/>
</dbReference>
<dbReference type="Pfam" id="PF00676">
    <property type="entry name" value="E1_dh"/>
    <property type="match status" value="1"/>
</dbReference>
<dbReference type="KEGG" id="dqu:106742806"/>
<evidence type="ECO:0000313" key="6">
    <source>
        <dbReference type="Proteomes" id="UP000515204"/>
    </source>
</evidence>
<evidence type="ECO:0000313" key="7">
    <source>
        <dbReference type="RefSeq" id="XP_014471572.1"/>
    </source>
</evidence>